<name>A0ACB9BKT2_CICIN</name>
<gene>
    <name evidence="1" type="ORF">L2E82_33627</name>
</gene>
<proteinExistence type="predicted"/>
<organism evidence="1 2">
    <name type="scientific">Cichorium intybus</name>
    <name type="common">Chicory</name>
    <dbReference type="NCBI Taxonomy" id="13427"/>
    <lineage>
        <taxon>Eukaryota</taxon>
        <taxon>Viridiplantae</taxon>
        <taxon>Streptophyta</taxon>
        <taxon>Embryophyta</taxon>
        <taxon>Tracheophyta</taxon>
        <taxon>Spermatophyta</taxon>
        <taxon>Magnoliopsida</taxon>
        <taxon>eudicotyledons</taxon>
        <taxon>Gunneridae</taxon>
        <taxon>Pentapetalae</taxon>
        <taxon>asterids</taxon>
        <taxon>campanulids</taxon>
        <taxon>Asterales</taxon>
        <taxon>Asteraceae</taxon>
        <taxon>Cichorioideae</taxon>
        <taxon>Cichorieae</taxon>
        <taxon>Cichoriinae</taxon>
        <taxon>Cichorium</taxon>
    </lineage>
</organism>
<comment type="caution">
    <text evidence="1">The sequence shown here is derived from an EMBL/GenBank/DDBJ whole genome shotgun (WGS) entry which is preliminary data.</text>
</comment>
<protein>
    <submittedName>
        <fullName evidence="1">Uncharacterized protein</fullName>
    </submittedName>
</protein>
<sequence length="76" mass="8580">MDSEPYSSDEGEGSANSSMEMFEVSEDGGATEEYESEHEEYESEHEPYNSTVIESPGGKTKLWQPFVPKEYMSNND</sequence>
<dbReference type="EMBL" id="CM042014">
    <property type="protein sequence ID" value="KAI3722587.1"/>
    <property type="molecule type" value="Genomic_DNA"/>
</dbReference>
<reference evidence="2" key="1">
    <citation type="journal article" date="2022" name="Mol. Ecol. Resour.">
        <title>The genomes of chicory, endive, great burdock and yacon provide insights into Asteraceae palaeo-polyploidization history and plant inulin production.</title>
        <authorList>
            <person name="Fan W."/>
            <person name="Wang S."/>
            <person name="Wang H."/>
            <person name="Wang A."/>
            <person name="Jiang F."/>
            <person name="Liu H."/>
            <person name="Zhao H."/>
            <person name="Xu D."/>
            <person name="Zhang Y."/>
        </authorList>
    </citation>
    <scope>NUCLEOTIDE SEQUENCE [LARGE SCALE GENOMIC DNA]</scope>
    <source>
        <strain evidence="2">cv. Punajuju</strain>
    </source>
</reference>
<evidence type="ECO:0000313" key="2">
    <source>
        <dbReference type="Proteomes" id="UP001055811"/>
    </source>
</evidence>
<dbReference type="Proteomes" id="UP001055811">
    <property type="component" value="Linkage Group LG06"/>
</dbReference>
<keyword evidence="2" id="KW-1185">Reference proteome</keyword>
<reference evidence="1 2" key="2">
    <citation type="journal article" date="2022" name="Mol. Ecol. Resour.">
        <title>The genomes of chicory, endive, great burdock and yacon provide insights into Asteraceae paleo-polyploidization history and plant inulin production.</title>
        <authorList>
            <person name="Fan W."/>
            <person name="Wang S."/>
            <person name="Wang H."/>
            <person name="Wang A."/>
            <person name="Jiang F."/>
            <person name="Liu H."/>
            <person name="Zhao H."/>
            <person name="Xu D."/>
            <person name="Zhang Y."/>
        </authorList>
    </citation>
    <scope>NUCLEOTIDE SEQUENCE [LARGE SCALE GENOMIC DNA]</scope>
    <source>
        <strain evidence="2">cv. Punajuju</strain>
        <tissue evidence="1">Leaves</tissue>
    </source>
</reference>
<evidence type="ECO:0000313" key="1">
    <source>
        <dbReference type="EMBL" id="KAI3722587.1"/>
    </source>
</evidence>
<accession>A0ACB9BKT2</accession>